<evidence type="ECO:0000313" key="4">
    <source>
        <dbReference type="Proteomes" id="UP000308652"/>
    </source>
</evidence>
<feature type="region of interest" description="Disordered" evidence="2">
    <location>
        <begin position="256"/>
        <end position="295"/>
    </location>
</feature>
<name>A0A5C3M8Z1_9AGAR</name>
<dbReference type="GO" id="GO:0000056">
    <property type="term" value="P:ribosomal small subunit export from nucleus"/>
    <property type="evidence" value="ECO:0007669"/>
    <property type="project" value="TreeGrafter"/>
</dbReference>
<dbReference type="STRING" id="68775.A0A5C3M8Z1"/>
<sequence length="556" mass="62838">MPPKSIFRQPGAKHFQLVHRSQRDPLIHDPDASAHVLKPFERDNAKKGKSRADLEAILPPSEINNDRTVNVGEASLYGVYYDDTEYDYMQHLRQVGIQEDGVDSVLIEARSSSAQKSKSKTKHSNGLELKDLPQGVLASSSQLPRTYESQQAIPESIAGFQPDMNPHLRQVLEALEDEAFVDDDLEDDFFGELVAAGELNGEEDLDFDFNEDGVEEQEDIDIAAEVDGEIGWEERFAQFKKMHKISEVDGLSENEFGSEGDTVGGLPTMSIIGGKGKRRRKGTSEASGYSMSSSSMYRNEALQTLDERFDQIVLKEYNEDDDEAPPSSDEDAEEDEEAPELITSRDDFNSMVNEFLNDYEILGRKMRPVLTGESGVEKLDTLRRAMGQDERVRITALEDEDINDDDLLQYEVEDRKDTWDCETILTTYSNLENHPRLIRARDPKIVPKIHLDPKTGLPSVTTDAPTTKSKSIHDRVSFKADSDESSEDTETESRVRQTIARARGESKEEKRARKSAVKAERQTRRAEKKATKEKFGVELKVQKTTIENKEKRLKKL</sequence>
<feature type="compositionally biased region" description="Acidic residues" evidence="2">
    <location>
        <begin position="318"/>
        <end position="339"/>
    </location>
</feature>
<feature type="compositionally biased region" description="Basic and acidic residues" evidence="2">
    <location>
        <begin position="471"/>
        <end position="482"/>
    </location>
</feature>
<dbReference type="Proteomes" id="UP000308652">
    <property type="component" value="Unassembled WGS sequence"/>
</dbReference>
<dbReference type="PANTHER" id="PTHR21531:SF0">
    <property type="entry name" value="PROTEIN LTV1 HOMOLOG"/>
    <property type="match status" value="1"/>
</dbReference>
<keyword evidence="4" id="KW-1185">Reference proteome</keyword>
<proteinExistence type="inferred from homology"/>
<dbReference type="PANTHER" id="PTHR21531">
    <property type="entry name" value="LOW-TEMPERATURE VIABILITY PROTEIN LTV1-RELATED"/>
    <property type="match status" value="1"/>
</dbReference>
<feature type="compositionally biased region" description="Polar residues" evidence="2">
    <location>
        <begin position="458"/>
        <end position="469"/>
    </location>
</feature>
<feature type="region of interest" description="Disordered" evidence="2">
    <location>
        <begin position="318"/>
        <end position="340"/>
    </location>
</feature>
<evidence type="ECO:0000256" key="1">
    <source>
        <dbReference type="ARBA" id="ARBA00009078"/>
    </source>
</evidence>
<evidence type="ECO:0000256" key="2">
    <source>
        <dbReference type="SAM" id="MobiDB-lite"/>
    </source>
</evidence>
<dbReference type="OrthoDB" id="5852896at2759"/>
<dbReference type="GO" id="GO:0005634">
    <property type="term" value="C:nucleus"/>
    <property type="evidence" value="ECO:0007669"/>
    <property type="project" value="TreeGrafter"/>
</dbReference>
<dbReference type="EMBL" id="ML213593">
    <property type="protein sequence ID" value="TFK41914.1"/>
    <property type="molecule type" value="Genomic_DNA"/>
</dbReference>
<organism evidence="3 4">
    <name type="scientific">Crucibulum laeve</name>
    <dbReference type="NCBI Taxonomy" id="68775"/>
    <lineage>
        <taxon>Eukaryota</taxon>
        <taxon>Fungi</taxon>
        <taxon>Dikarya</taxon>
        <taxon>Basidiomycota</taxon>
        <taxon>Agaricomycotina</taxon>
        <taxon>Agaricomycetes</taxon>
        <taxon>Agaricomycetidae</taxon>
        <taxon>Agaricales</taxon>
        <taxon>Agaricineae</taxon>
        <taxon>Nidulariaceae</taxon>
        <taxon>Crucibulum</taxon>
    </lineage>
</organism>
<reference evidence="3 4" key="1">
    <citation type="journal article" date="2019" name="Nat. Ecol. Evol.">
        <title>Megaphylogeny resolves global patterns of mushroom evolution.</title>
        <authorList>
            <person name="Varga T."/>
            <person name="Krizsan K."/>
            <person name="Foldi C."/>
            <person name="Dima B."/>
            <person name="Sanchez-Garcia M."/>
            <person name="Sanchez-Ramirez S."/>
            <person name="Szollosi G.J."/>
            <person name="Szarkandi J.G."/>
            <person name="Papp V."/>
            <person name="Albert L."/>
            <person name="Andreopoulos W."/>
            <person name="Angelini C."/>
            <person name="Antonin V."/>
            <person name="Barry K.W."/>
            <person name="Bougher N.L."/>
            <person name="Buchanan P."/>
            <person name="Buyck B."/>
            <person name="Bense V."/>
            <person name="Catcheside P."/>
            <person name="Chovatia M."/>
            <person name="Cooper J."/>
            <person name="Damon W."/>
            <person name="Desjardin D."/>
            <person name="Finy P."/>
            <person name="Geml J."/>
            <person name="Haridas S."/>
            <person name="Hughes K."/>
            <person name="Justo A."/>
            <person name="Karasinski D."/>
            <person name="Kautmanova I."/>
            <person name="Kiss B."/>
            <person name="Kocsube S."/>
            <person name="Kotiranta H."/>
            <person name="LaButti K.M."/>
            <person name="Lechner B.E."/>
            <person name="Liimatainen K."/>
            <person name="Lipzen A."/>
            <person name="Lukacs Z."/>
            <person name="Mihaltcheva S."/>
            <person name="Morgado L.N."/>
            <person name="Niskanen T."/>
            <person name="Noordeloos M.E."/>
            <person name="Ohm R.A."/>
            <person name="Ortiz-Santana B."/>
            <person name="Ovrebo C."/>
            <person name="Racz N."/>
            <person name="Riley R."/>
            <person name="Savchenko A."/>
            <person name="Shiryaev A."/>
            <person name="Soop K."/>
            <person name="Spirin V."/>
            <person name="Szebenyi C."/>
            <person name="Tomsovsky M."/>
            <person name="Tulloss R.E."/>
            <person name="Uehling J."/>
            <person name="Grigoriev I.V."/>
            <person name="Vagvolgyi C."/>
            <person name="Papp T."/>
            <person name="Martin F.M."/>
            <person name="Miettinen O."/>
            <person name="Hibbett D.S."/>
            <person name="Nagy L.G."/>
        </authorList>
    </citation>
    <scope>NUCLEOTIDE SEQUENCE [LARGE SCALE GENOMIC DNA]</scope>
    <source>
        <strain evidence="3 4">CBS 166.37</strain>
    </source>
</reference>
<accession>A0A5C3M8Z1</accession>
<dbReference type="Pfam" id="PF04180">
    <property type="entry name" value="LTV"/>
    <property type="match status" value="1"/>
</dbReference>
<gene>
    <name evidence="3" type="ORF">BDQ12DRAFT_677373</name>
</gene>
<dbReference type="AlphaFoldDB" id="A0A5C3M8Z1"/>
<dbReference type="GO" id="GO:0042274">
    <property type="term" value="P:ribosomal small subunit biogenesis"/>
    <property type="evidence" value="ECO:0007669"/>
    <property type="project" value="InterPro"/>
</dbReference>
<protein>
    <submittedName>
        <fullName evidence="3">Low temperature viability protein-domain-containing protein</fullName>
    </submittedName>
</protein>
<comment type="similarity">
    <text evidence="1">Belongs to the LTV1 family.</text>
</comment>
<dbReference type="InterPro" id="IPR007307">
    <property type="entry name" value="Ltv1"/>
</dbReference>
<feature type="compositionally biased region" description="Basic and acidic residues" evidence="2">
    <location>
        <begin position="502"/>
        <end position="536"/>
    </location>
</feature>
<dbReference type="GO" id="GO:0030688">
    <property type="term" value="C:preribosome, small subunit precursor"/>
    <property type="evidence" value="ECO:0007669"/>
    <property type="project" value="TreeGrafter"/>
</dbReference>
<feature type="region of interest" description="Disordered" evidence="2">
    <location>
        <begin position="449"/>
        <end position="536"/>
    </location>
</feature>
<dbReference type="GO" id="GO:0005829">
    <property type="term" value="C:cytosol"/>
    <property type="evidence" value="ECO:0007669"/>
    <property type="project" value="TreeGrafter"/>
</dbReference>
<evidence type="ECO:0000313" key="3">
    <source>
        <dbReference type="EMBL" id="TFK41914.1"/>
    </source>
</evidence>
<feature type="region of interest" description="Disordered" evidence="2">
    <location>
        <begin position="110"/>
        <end position="133"/>
    </location>
</feature>